<name>A0AA35V8A2_LACSI</name>
<organism evidence="7 8">
    <name type="scientific">Lactuca saligna</name>
    <name type="common">Willowleaf lettuce</name>
    <dbReference type="NCBI Taxonomy" id="75948"/>
    <lineage>
        <taxon>Eukaryota</taxon>
        <taxon>Viridiplantae</taxon>
        <taxon>Streptophyta</taxon>
        <taxon>Embryophyta</taxon>
        <taxon>Tracheophyta</taxon>
        <taxon>Spermatophyta</taxon>
        <taxon>Magnoliopsida</taxon>
        <taxon>eudicotyledons</taxon>
        <taxon>Gunneridae</taxon>
        <taxon>Pentapetalae</taxon>
        <taxon>asterids</taxon>
        <taxon>campanulids</taxon>
        <taxon>Asterales</taxon>
        <taxon>Asteraceae</taxon>
        <taxon>Cichorioideae</taxon>
        <taxon>Cichorieae</taxon>
        <taxon>Lactucinae</taxon>
        <taxon>Lactuca</taxon>
    </lineage>
</organism>
<keyword evidence="2" id="KW-0645">Protease</keyword>
<keyword evidence="8" id="KW-1185">Reference proteome</keyword>
<dbReference type="PANTHER" id="PTHR33018">
    <property type="entry name" value="OS10G0338966 PROTEIN-RELATED"/>
    <property type="match status" value="1"/>
</dbReference>
<evidence type="ECO:0000313" key="8">
    <source>
        <dbReference type="Proteomes" id="UP001177003"/>
    </source>
</evidence>
<dbReference type="PANTHER" id="PTHR33018:SF31">
    <property type="entry name" value="TRANSPOSASE, PTTA_EN_SPM, PLANT"/>
    <property type="match status" value="1"/>
</dbReference>
<feature type="coiled-coil region" evidence="4">
    <location>
        <begin position="193"/>
        <end position="227"/>
    </location>
</feature>
<proteinExistence type="inferred from homology"/>
<sequence>MVPITYASWLEVKEEVREGLWQYVLEKFVVDPKIRKQTLQSIEKKWRNFKHYLYAKFIKNQSKDPKENLFKPPKDYPFIKKKDWIVFVSYRVTKKREEKTTKDKNTRAHHKYKHCLSRKGYARLINDIMQETGKTEEEIDRLLLWKKARELKIGGYESDVKMIADKIDELHKSGSFREVTYATHDVLTEALGTQEQRGRNERVDKRINKLEDDLEKLKRGVLNVSEAPSCQVGGIIEDVEKEPRDESLDNSCLLAVKFAANVVAKRTIIKYSALALIPIPFEEEFIVKVKDALGHILSWPRHLVIRCSDLCKKFKHTTPVKKHTTVKEGATPLKEEIGSNKKEKGTGKTVEHEQKEQCDVEEVDDMEEGNEIEKKIKKKEKQNVTLQRRVRTIFFGYDSYTYLTWNDFEAVRTMDELIGVVIVSYMIRHWVLGVVDMKSDNCYYLDSLSSSNFNMQLKQIVDLAMVLYATQSGSNKRVKLNWVNVMCPVQPGATECGYYMLRFMKEIVEEGIEVLVKDNVRK</sequence>
<reference evidence="7" key="1">
    <citation type="submission" date="2023-04" db="EMBL/GenBank/DDBJ databases">
        <authorList>
            <person name="Vijverberg K."/>
            <person name="Xiong W."/>
            <person name="Schranz E."/>
        </authorList>
    </citation>
    <scope>NUCLEOTIDE SEQUENCE</scope>
</reference>
<evidence type="ECO:0000259" key="6">
    <source>
        <dbReference type="Pfam" id="PF02902"/>
    </source>
</evidence>
<evidence type="ECO:0000256" key="2">
    <source>
        <dbReference type="ARBA" id="ARBA00022670"/>
    </source>
</evidence>
<keyword evidence="4" id="KW-0175">Coiled coil</keyword>
<dbReference type="InterPro" id="IPR038765">
    <property type="entry name" value="Papain-like_cys_pep_sf"/>
</dbReference>
<dbReference type="GO" id="GO:0006508">
    <property type="term" value="P:proteolysis"/>
    <property type="evidence" value="ECO:0007669"/>
    <property type="project" value="UniProtKB-KW"/>
</dbReference>
<evidence type="ECO:0000313" key="7">
    <source>
        <dbReference type="EMBL" id="CAI9261130.1"/>
    </source>
</evidence>
<evidence type="ECO:0000256" key="3">
    <source>
        <dbReference type="ARBA" id="ARBA00022801"/>
    </source>
</evidence>
<evidence type="ECO:0000256" key="5">
    <source>
        <dbReference type="SAM" id="MobiDB-lite"/>
    </source>
</evidence>
<dbReference type="Proteomes" id="UP001177003">
    <property type="component" value="Chromosome 0"/>
</dbReference>
<dbReference type="AlphaFoldDB" id="A0AA35V8A2"/>
<dbReference type="GO" id="GO:0008234">
    <property type="term" value="F:cysteine-type peptidase activity"/>
    <property type="evidence" value="ECO:0007669"/>
    <property type="project" value="InterPro"/>
</dbReference>
<dbReference type="SUPFAM" id="SSF54001">
    <property type="entry name" value="Cysteine proteinases"/>
    <property type="match status" value="1"/>
</dbReference>
<dbReference type="Gene3D" id="3.40.395.10">
    <property type="entry name" value="Adenoviral Proteinase, Chain A"/>
    <property type="match status" value="1"/>
</dbReference>
<keyword evidence="3" id="KW-0378">Hydrolase</keyword>
<dbReference type="InterPro" id="IPR003653">
    <property type="entry name" value="Peptidase_C48_C"/>
</dbReference>
<accession>A0AA35V8A2</accession>
<evidence type="ECO:0000256" key="4">
    <source>
        <dbReference type="SAM" id="Coils"/>
    </source>
</evidence>
<gene>
    <name evidence="7" type="ORF">LSALG_LOCUS1931</name>
</gene>
<protein>
    <recommendedName>
        <fullName evidence="6">Ubiquitin-like protease family profile domain-containing protein</fullName>
    </recommendedName>
</protein>
<feature type="region of interest" description="Disordered" evidence="5">
    <location>
        <begin position="339"/>
        <end position="358"/>
    </location>
</feature>
<feature type="domain" description="Ubiquitin-like protease family profile" evidence="6">
    <location>
        <begin position="428"/>
        <end position="511"/>
    </location>
</feature>
<dbReference type="EMBL" id="OX465086">
    <property type="protein sequence ID" value="CAI9261130.1"/>
    <property type="molecule type" value="Genomic_DNA"/>
</dbReference>
<evidence type="ECO:0000256" key="1">
    <source>
        <dbReference type="ARBA" id="ARBA00005234"/>
    </source>
</evidence>
<dbReference type="Pfam" id="PF02902">
    <property type="entry name" value="Peptidase_C48"/>
    <property type="match status" value="1"/>
</dbReference>
<comment type="similarity">
    <text evidence="1">Belongs to the peptidase C48 family.</text>
</comment>